<feature type="coiled-coil region" evidence="8">
    <location>
        <begin position="40"/>
        <end position="67"/>
    </location>
</feature>
<evidence type="ECO:0000256" key="5">
    <source>
        <dbReference type="ARBA" id="ARBA00023187"/>
    </source>
</evidence>
<evidence type="ECO:0000313" key="10">
    <source>
        <dbReference type="EMBL" id="CAI8000575.1"/>
    </source>
</evidence>
<dbReference type="Proteomes" id="UP001174909">
    <property type="component" value="Unassembled WGS sequence"/>
</dbReference>
<evidence type="ECO:0000256" key="6">
    <source>
        <dbReference type="ARBA" id="ARBA00023242"/>
    </source>
</evidence>
<protein>
    <recommendedName>
        <fullName evidence="7">Pre-mRNA-splicing factor 38</fullName>
    </recommendedName>
</protein>
<evidence type="ECO:0000256" key="3">
    <source>
        <dbReference type="ARBA" id="ARBA00022664"/>
    </source>
</evidence>
<dbReference type="PANTHER" id="PTHR23142">
    <property type="entry name" value="PRE-MRNA-SPLICING FACTOR 38A-RELATED"/>
    <property type="match status" value="1"/>
</dbReference>
<proteinExistence type="inferred from homology"/>
<dbReference type="GO" id="GO:0000398">
    <property type="term" value="P:mRNA splicing, via spliceosome"/>
    <property type="evidence" value="ECO:0007669"/>
    <property type="project" value="UniProtKB-UniRule"/>
</dbReference>
<evidence type="ECO:0000256" key="4">
    <source>
        <dbReference type="ARBA" id="ARBA00022728"/>
    </source>
</evidence>
<evidence type="ECO:0000256" key="8">
    <source>
        <dbReference type="SAM" id="Coils"/>
    </source>
</evidence>
<feature type="compositionally biased region" description="Polar residues" evidence="9">
    <location>
        <begin position="400"/>
        <end position="413"/>
    </location>
</feature>
<evidence type="ECO:0000256" key="9">
    <source>
        <dbReference type="SAM" id="MobiDB-lite"/>
    </source>
</evidence>
<accession>A0AA35R2G2</accession>
<keyword evidence="8" id="KW-0175">Coiled coil</keyword>
<gene>
    <name evidence="10" type="ORF">GBAR_LOCUS2984</name>
</gene>
<comment type="caution">
    <text evidence="10">The sequence shown here is derived from an EMBL/GenBank/DDBJ whole genome shotgun (WGS) entry which is preliminary data.</text>
</comment>
<evidence type="ECO:0000256" key="1">
    <source>
        <dbReference type="ARBA" id="ARBA00004123"/>
    </source>
</evidence>
<feature type="non-terminal residue" evidence="10">
    <location>
        <position position="413"/>
    </location>
</feature>
<comment type="function">
    <text evidence="7">Required for pre-mRNA splicing.</text>
</comment>
<comment type="similarity">
    <text evidence="2 7">Belongs to the PRP38 family.</text>
</comment>
<evidence type="ECO:0000256" key="7">
    <source>
        <dbReference type="RuleBase" id="RU367025"/>
    </source>
</evidence>
<evidence type="ECO:0000313" key="11">
    <source>
        <dbReference type="Proteomes" id="UP001174909"/>
    </source>
</evidence>
<name>A0AA35R2G2_GEOBA</name>
<evidence type="ECO:0000256" key="2">
    <source>
        <dbReference type="ARBA" id="ARBA00006164"/>
    </source>
</evidence>
<keyword evidence="11" id="KW-1185">Reference proteome</keyword>
<reference evidence="10" key="1">
    <citation type="submission" date="2023-03" db="EMBL/GenBank/DDBJ databases">
        <authorList>
            <person name="Steffen K."/>
            <person name="Cardenas P."/>
        </authorList>
    </citation>
    <scope>NUCLEOTIDE SEQUENCE</scope>
</reference>
<feature type="region of interest" description="Disordered" evidence="9">
    <location>
        <begin position="265"/>
        <end position="413"/>
    </location>
</feature>
<keyword evidence="3 7" id="KW-0507">mRNA processing</keyword>
<dbReference type="Pfam" id="PF03371">
    <property type="entry name" value="PRP38"/>
    <property type="match status" value="1"/>
</dbReference>
<dbReference type="InterPro" id="IPR005037">
    <property type="entry name" value="PRP38"/>
</dbReference>
<dbReference type="GO" id="GO:0005681">
    <property type="term" value="C:spliceosomal complex"/>
    <property type="evidence" value="ECO:0007669"/>
    <property type="project" value="UniProtKB-KW"/>
</dbReference>
<keyword evidence="4 7" id="KW-0747">Spliceosome</keyword>
<feature type="compositionally biased region" description="Basic residues" evidence="9">
    <location>
        <begin position="346"/>
        <end position="393"/>
    </location>
</feature>
<feature type="compositionally biased region" description="Basic and acidic residues" evidence="9">
    <location>
        <begin position="276"/>
        <end position="326"/>
    </location>
</feature>
<dbReference type="EMBL" id="CASHTH010000409">
    <property type="protein sequence ID" value="CAI8000575.1"/>
    <property type="molecule type" value="Genomic_DNA"/>
</dbReference>
<sequence>RLSPPTLTSRFQNVGVVPFLSLSLSLSVEGTMDYEMTVLLAAQQQQQQQLLEQAEQAQSHSEAMEEAMGDVLNGKQKNTLPVYGNKETMNINPMILSNIQGSAYFKEELYKMKTFHEVIDEIFYKVEHLEPWEKGSRKLAGQVGMCGGVRGVAAGGIVSSAYCLLFKLFTLKLTRRQVQAMLDHVDSPFIRGLGFMYIRYCQPPLDLWDWFEPYLDDPEEIDLKAGGGFKTTVGAMCRMMLIKLDWFGTMLPRISVSVSKTLQQKLTAASQPDRALPGDEERRDERENGGAEEEREREKERAGRDVWGEAARRARPDQPERREKRSPPPPAKRSRSQSRDRDRRDNRRRRSRSRERRRSHSREKPRRRSRSRSRDRRRRSSSRERRARSRSRSKGAWGTTEISLEGQTKEQVS</sequence>
<organism evidence="10 11">
    <name type="scientific">Geodia barretti</name>
    <name type="common">Barrett's horny sponge</name>
    <dbReference type="NCBI Taxonomy" id="519541"/>
    <lineage>
        <taxon>Eukaryota</taxon>
        <taxon>Metazoa</taxon>
        <taxon>Porifera</taxon>
        <taxon>Demospongiae</taxon>
        <taxon>Heteroscleromorpha</taxon>
        <taxon>Tetractinellida</taxon>
        <taxon>Astrophorina</taxon>
        <taxon>Geodiidae</taxon>
        <taxon>Geodia</taxon>
    </lineage>
</organism>
<comment type="subcellular location">
    <subcellularLocation>
        <location evidence="1 7">Nucleus</location>
    </subcellularLocation>
</comment>
<dbReference type="AlphaFoldDB" id="A0AA35R2G2"/>
<keyword evidence="5 7" id="KW-0508">mRNA splicing</keyword>
<keyword evidence="6 7" id="KW-0539">Nucleus</keyword>